<evidence type="ECO:0000313" key="2">
    <source>
        <dbReference type="Proteomes" id="UP000006898"/>
    </source>
</evidence>
<evidence type="ECO:0000313" key="1">
    <source>
        <dbReference type="EMBL" id="CBE70052.1"/>
    </source>
</evidence>
<organism evidence="1 2">
    <name type="scientific">Methylomirabilis oxygeniifera</name>
    <dbReference type="NCBI Taxonomy" id="671143"/>
    <lineage>
        <taxon>Bacteria</taxon>
        <taxon>Candidatus Methylomirabilota</taxon>
        <taxon>Candidatus Methylomirabilia</taxon>
        <taxon>Candidatus Methylomirabilales</taxon>
        <taxon>Candidatus Methylomirabilaceae</taxon>
        <taxon>Candidatus Methylomirabilis</taxon>
    </lineage>
</organism>
<proteinExistence type="predicted"/>
<dbReference type="STRING" id="671143.DAMO_2979"/>
<reference evidence="1 2" key="1">
    <citation type="journal article" date="2010" name="Nature">
        <title>Nitrite-driven anaerobic methane oxidation by oxygenic bacteria.</title>
        <authorList>
            <person name="Ettwig K.F."/>
            <person name="Butler M.K."/>
            <person name="Le Paslier D."/>
            <person name="Pelletier E."/>
            <person name="Mangenot S."/>
            <person name="Kuypers M.M.M."/>
            <person name="Schreiber F."/>
            <person name="Dutilh B.E."/>
            <person name="Zedelius J."/>
            <person name="de Beer D."/>
            <person name="Gloerich J."/>
            <person name="Wessels H.J.C.T."/>
            <person name="van Allen T."/>
            <person name="Luesken F."/>
            <person name="Wu M."/>
            <person name="van de Pas-Schoonen K.T."/>
            <person name="Op den Camp H.J.M."/>
            <person name="Janssen-Megens E.M."/>
            <person name="Francoijs K-J."/>
            <person name="Stunnenberg H."/>
            <person name="Weissenbach J."/>
            <person name="Jetten M.S.M."/>
            <person name="Strous M."/>
        </authorList>
    </citation>
    <scope>NUCLEOTIDE SEQUENCE [LARGE SCALE GENOMIC DNA]</scope>
</reference>
<dbReference type="InterPro" id="IPR043519">
    <property type="entry name" value="NT_sf"/>
</dbReference>
<dbReference type="AlphaFoldDB" id="D5MLZ5"/>
<dbReference type="Proteomes" id="UP000006898">
    <property type="component" value="Chromosome"/>
</dbReference>
<protein>
    <recommendedName>
        <fullName evidence="3">Nucleotidyltransferase family protein</fullName>
    </recommendedName>
</protein>
<dbReference type="EMBL" id="FP565575">
    <property type="protein sequence ID" value="CBE70052.1"/>
    <property type="molecule type" value="Genomic_DNA"/>
</dbReference>
<accession>D5MLZ5</accession>
<dbReference type="eggNOG" id="COG1216">
    <property type="taxonomic scope" value="Bacteria"/>
</dbReference>
<dbReference type="InterPro" id="IPR039498">
    <property type="entry name" value="NTP_transf_5"/>
</dbReference>
<sequence>MRTDERPATVIGGKTPVLKSALSHALSVILPAPEHTWLLRACLYSGESGRRGWDVYRTLVDDPVHALLKSKQGLKTLVPLLLAALRRNDIAVDTALRTHFRTAYVREELRSNIYRRILRDVLSTLNAHDVSYIVCKGAALADTVYADPVLRHCHDIDILLPTDDDLMRAASLLPPMGYRRSGEAEDPETRPATWIHDSGLPLLLHRRLFRVPQYDAPFEHLWRRRRRQSIAGVPAHVLSPADNLVHVCIQAASCPASRESLRWVPDAWNLVARYPNLDWQVVTESAVQSRLALPLSVTLDYLVEELNAPVPQAALDRLWDAASQTDAIGCETALSAALAGSRLDLNRLIQIGGGWRSRALIVKWILCPSPSYLRSVYHVNRSWLLPFYYVYRPLRYLNRRLQLLWRDGTWRRIHGAFHISKN</sequence>
<name>D5MLZ5_METO1</name>
<evidence type="ECO:0008006" key="3">
    <source>
        <dbReference type="Google" id="ProtNLM"/>
    </source>
</evidence>
<dbReference type="KEGG" id="mox:DAMO_2979"/>
<dbReference type="Gene3D" id="3.30.460.40">
    <property type="match status" value="1"/>
</dbReference>
<dbReference type="SUPFAM" id="SSF81301">
    <property type="entry name" value="Nucleotidyltransferase"/>
    <property type="match status" value="1"/>
</dbReference>
<dbReference type="Pfam" id="PF14907">
    <property type="entry name" value="NTP_transf_5"/>
    <property type="match status" value="1"/>
</dbReference>
<gene>
    <name evidence="1" type="ORF">DAMO_2979</name>
</gene>
<dbReference type="HOGENOM" id="CLU_650006_0_0_0"/>